<dbReference type="EMBL" id="WTFN01000151">
    <property type="protein sequence ID" value="MWK60093.1"/>
    <property type="molecule type" value="Genomic_DNA"/>
</dbReference>
<dbReference type="Proteomes" id="UP000461288">
    <property type="component" value="Unassembled WGS sequence"/>
</dbReference>
<proteinExistence type="predicted"/>
<sequence>MQKHLTGCFAYLTTLVAVFLQGCATAVAPDDLAPPARISCIYLDKPLSYTETLGLLDIPWTTRLEKGPYWSEKVDAKGTYYRAPPGALSLQNDKGQPMLNAPRTRDGGFYVPNDPAAPITLYYYFSTTNAPSVPEWLDTDCNKVAVIREANSQKISVAALAVGGAISGATGALASRSLANDSMSNGQAIGAGAAGGLIGGVIIATMINADIGKIMPFFPPPNAVVTARLKELFSERKVLSELQ</sequence>
<evidence type="ECO:0000313" key="2">
    <source>
        <dbReference type="EMBL" id="MWK60093.1"/>
    </source>
</evidence>
<organism evidence="2 3">
    <name type="scientific">Metapseudomonas otitidis</name>
    <dbReference type="NCBI Taxonomy" id="319939"/>
    <lineage>
        <taxon>Bacteria</taxon>
        <taxon>Pseudomonadati</taxon>
        <taxon>Pseudomonadota</taxon>
        <taxon>Gammaproteobacteria</taxon>
        <taxon>Pseudomonadales</taxon>
        <taxon>Pseudomonadaceae</taxon>
        <taxon>Metapseudomonas</taxon>
    </lineage>
</organism>
<keyword evidence="1" id="KW-0732">Signal</keyword>
<accession>A0A7X3KYE4</accession>
<dbReference type="AlphaFoldDB" id="A0A7X3KYE4"/>
<evidence type="ECO:0000313" key="3">
    <source>
        <dbReference type="Proteomes" id="UP000461288"/>
    </source>
</evidence>
<evidence type="ECO:0000256" key="1">
    <source>
        <dbReference type="SAM" id="SignalP"/>
    </source>
</evidence>
<gene>
    <name evidence="2" type="ORF">GO594_29280</name>
</gene>
<dbReference type="PROSITE" id="PS51257">
    <property type="entry name" value="PROKAR_LIPOPROTEIN"/>
    <property type="match status" value="1"/>
</dbReference>
<reference evidence="2 3" key="1">
    <citation type="submission" date="2019-12" db="EMBL/GenBank/DDBJ databases">
        <title>Draft genome sequence of Pseudomonas otitidis recovered from a chicken carcass.</title>
        <authorList>
            <person name="Vieira T.R."/>
            <person name="Oliviera E.F.C."/>
            <person name="Silva N.M.V."/>
            <person name="Sambrano G.E."/>
            <person name="Cibulski S.P."/>
            <person name="Cardoso M.R.I."/>
        </authorList>
    </citation>
    <scope>NUCLEOTIDE SEQUENCE [LARGE SCALE GENOMIC DNA]</scope>
    <source>
        <strain evidence="2 3">25_K</strain>
    </source>
</reference>
<feature type="chain" id="PRO_5030893774" description="Lipoprotein" evidence="1">
    <location>
        <begin position="29"/>
        <end position="243"/>
    </location>
</feature>
<dbReference type="RefSeq" id="WP_160483295.1">
    <property type="nucleotide sequence ID" value="NZ_JARGCP010000001.1"/>
</dbReference>
<protein>
    <recommendedName>
        <fullName evidence="4">Lipoprotein</fullName>
    </recommendedName>
</protein>
<evidence type="ECO:0008006" key="4">
    <source>
        <dbReference type="Google" id="ProtNLM"/>
    </source>
</evidence>
<comment type="caution">
    <text evidence="2">The sequence shown here is derived from an EMBL/GenBank/DDBJ whole genome shotgun (WGS) entry which is preliminary data.</text>
</comment>
<feature type="signal peptide" evidence="1">
    <location>
        <begin position="1"/>
        <end position="28"/>
    </location>
</feature>
<name>A0A7X3KYE4_9GAMM</name>